<reference evidence="3" key="1">
    <citation type="journal article" date="2022" name="Int. J. Mol. Sci.">
        <title>Draft Genome of Tanacetum Coccineum: Genomic Comparison of Closely Related Tanacetum-Family Plants.</title>
        <authorList>
            <person name="Yamashiro T."/>
            <person name="Shiraishi A."/>
            <person name="Nakayama K."/>
            <person name="Satake H."/>
        </authorList>
    </citation>
    <scope>NUCLEOTIDE SEQUENCE</scope>
</reference>
<dbReference type="SUPFAM" id="SSF54160">
    <property type="entry name" value="Chromo domain-like"/>
    <property type="match status" value="1"/>
</dbReference>
<keyword evidence="4" id="KW-1185">Reference proteome</keyword>
<accession>A0ABQ4ZA06</accession>
<name>A0ABQ4ZA06_9ASTR</name>
<feature type="compositionally biased region" description="Basic and acidic residues" evidence="1">
    <location>
        <begin position="525"/>
        <end position="535"/>
    </location>
</feature>
<sequence>MGSGEETRTMKIRMKSLTLHLYNSGLKSTALNLDVYGTELTMDMFREPRKSVSWKFFFYNSDTLLTVFKLALNQGLDPYFCVYRNVVATVAFGPFAYYFERKIRCQLTCILEDFVSGTLLESTRGTRKITAIQSWPVPTFMKEVCGFLGLTRDPPPLPPYVAGETKNADLKHQLIERDDMLKLLRSNLVKAQDRMRNQANTKRHEQSFQEGDYVFVRIQPYRQKTLAKRRYGKLSPRFYGPYRILRKVRLVAYKLELPPDARIHLVFYVSMLKPAHGSFPSNPAPPLPITKDWEVDLQPIYVLAHRWVIEAGQPVLELLILWCHCPAEKAAWENYDILTTQFPDFRLEDKAFYREGSNDTLPLKNTSSIILLGWTEWWAAHGVSCKFTRELPLRLSFRVNGESLTGVSLTIVSAMVRSNSVLTATKLFEFVISEKLALSRALKPYLMRGSSSNASTLNNSRARTQRHNHLRNAKRNQVDYWTIKLKNAVGDGVKRDGANIDFMSMAGNVSKKVEGTSRSNVDTGTKGDGRQHDDSPPSFASLLHEKSNKKKVNFRNIETKQYAFTDVLIPMSYVLEVHARFEQTLDEDKNAALRNFDQALVYRSWRRRQDFHLMSSWFQGDDVTSICDDIKVADK</sequence>
<feature type="domain" description="Tf2-1-like SH3-like" evidence="2">
    <location>
        <begin position="211"/>
        <end position="276"/>
    </location>
</feature>
<protein>
    <submittedName>
        <fullName evidence="3">Copia protein</fullName>
    </submittedName>
</protein>
<organism evidence="3 4">
    <name type="scientific">Tanacetum coccineum</name>
    <dbReference type="NCBI Taxonomy" id="301880"/>
    <lineage>
        <taxon>Eukaryota</taxon>
        <taxon>Viridiplantae</taxon>
        <taxon>Streptophyta</taxon>
        <taxon>Embryophyta</taxon>
        <taxon>Tracheophyta</taxon>
        <taxon>Spermatophyta</taxon>
        <taxon>Magnoliopsida</taxon>
        <taxon>eudicotyledons</taxon>
        <taxon>Gunneridae</taxon>
        <taxon>Pentapetalae</taxon>
        <taxon>asterids</taxon>
        <taxon>campanulids</taxon>
        <taxon>Asterales</taxon>
        <taxon>Asteraceae</taxon>
        <taxon>Asteroideae</taxon>
        <taxon>Anthemideae</taxon>
        <taxon>Anthemidinae</taxon>
        <taxon>Tanacetum</taxon>
    </lineage>
</organism>
<dbReference type="InterPro" id="IPR016197">
    <property type="entry name" value="Chromo-like_dom_sf"/>
</dbReference>
<dbReference type="Proteomes" id="UP001151760">
    <property type="component" value="Unassembled WGS sequence"/>
</dbReference>
<evidence type="ECO:0000313" key="4">
    <source>
        <dbReference type="Proteomes" id="UP001151760"/>
    </source>
</evidence>
<proteinExistence type="predicted"/>
<dbReference type="PANTHER" id="PTHR46148">
    <property type="entry name" value="CHROMO DOMAIN-CONTAINING PROTEIN"/>
    <property type="match status" value="1"/>
</dbReference>
<dbReference type="InterPro" id="IPR056924">
    <property type="entry name" value="SH3_Tf2-1"/>
</dbReference>
<evidence type="ECO:0000259" key="2">
    <source>
        <dbReference type="Pfam" id="PF24626"/>
    </source>
</evidence>
<dbReference type="PANTHER" id="PTHR46148:SF52">
    <property type="entry name" value="OS04G0603800 PROTEIN"/>
    <property type="match status" value="1"/>
</dbReference>
<gene>
    <name evidence="3" type="ORF">Tco_0769338</name>
</gene>
<comment type="caution">
    <text evidence="3">The sequence shown here is derived from an EMBL/GenBank/DDBJ whole genome shotgun (WGS) entry which is preliminary data.</text>
</comment>
<feature type="region of interest" description="Disordered" evidence="1">
    <location>
        <begin position="513"/>
        <end position="540"/>
    </location>
</feature>
<dbReference type="Pfam" id="PF24626">
    <property type="entry name" value="SH3_Tf2-1"/>
    <property type="match status" value="1"/>
</dbReference>
<reference evidence="3" key="2">
    <citation type="submission" date="2022-01" db="EMBL/GenBank/DDBJ databases">
        <authorList>
            <person name="Yamashiro T."/>
            <person name="Shiraishi A."/>
            <person name="Satake H."/>
            <person name="Nakayama K."/>
        </authorList>
    </citation>
    <scope>NUCLEOTIDE SEQUENCE</scope>
</reference>
<evidence type="ECO:0000313" key="3">
    <source>
        <dbReference type="EMBL" id="GJS86702.1"/>
    </source>
</evidence>
<dbReference type="EMBL" id="BQNB010011141">
    <property type="protein sequence ID" value="GJS86702.1"/>
    <property type="molecule type" value="Genomic_DNA"/>
</dbReference>
<evidence type="ECO:0000256" key="1">
    <source>
        <dbReference type="SAM" id="MobiDB-lite"/>
    </source>
</evidence>